<keyword evidence="2" id="KW-1185">Reference proteome</keyword>
<evidence type="ECO:0000313" key="1">
    <source>
        <dbReference type="EMBL" id="KAI4837883.1"/>
    </source>
</evidence>
<evidence type="ECO:0000313" key="2">
    <source>
        <dbReference type="Proteomes" id="UP001056978"/>
    </source>
</evidence>
<reference evidence="1" key="1">
    <citation type="submission" date="2022-06" db="EMBL/GenBank/DDBJ databases">
        <title>The First Complete Genome of the Simian Malaria Parasite Plasmodium brasilianum.</title>
        <authorList>
            <person name="Bajic M."/>
            <person name="Ravishankar S."/>
        </authorList>
    </citation>
    <scope>NUCLEOTIDE SEQUENCE</scope>
    <source>
        <strain evidence="1">Bolivian I</strain>
    </source>
</reference>
<protein>
    <submittedName>
        <fullName evidence="1">Uncharacterized protein</fullName>
    </submittedName>
</protein>
<dbReference type="EMBL" id="CM043778">
    <property type="protein sequence ID" value="KAI4837883.1"/>
    <property type="molecule type" value="Genomic_DNA"/>
</dbReference>
<organism evidence="1 2">
    <name type="scientific">Plasmodium brasilianum</name>
    <dbReference type="NCBI Taxonomy" id="5824"/>
    <lineage>
        <taxon>Eukaryota</taxon>
        <taxon>Sar</taxon>
        <taxon>Alveolata</taxon>
        <taxon>Apicomplexa</taxon>
        <taxon>Aconoidasida</taxon>
        <taxon>Haemosporida</taxon>
        <taxon>Plasmodiidae</taxon>
        <taxon>Plasmodium</taxon>
        <taxon>Plasmodium (Plasmodium)</taxon>
    </lineage>
</organism>
<sequence>MEKCYREDIVLFFSIENLEEILNLLKTVRAVKGGSYKLLTLGSSNNLFFNSNDYLITKSRVEKEKKDDDLLLSTHEEEECPKNEMSDVNNMNRQGDEKEIKKTTSLLSSLNTNELKEGEEKKKKNGKNNHFFSEKYINDENELISREIFKYLYKNENNMKYTKKHKLLTQIIMDAIIYANKIKLNIYKLNLFISIVIMTLHKIMENLKGKKNNKKKKTVNYFISLLEKNIKYHEESVEKVRIANSAELDIPTVDSLNRECIEQNKRTTEDDKNMGEKIRSSIKGRSDKGRSNKDVGNKASRNSLPKETCVDEKNIKTKFVGETDNSNQHYNKYKNNNNLEDNNVHMTDINTENYDEKEIILLQYDEAKYIIKYMFDNIFSIYHMFEYLFLFSSFPVNLTFTNSFTAISPTHLFSTSDEVIQDKEKLEDNEFCSNTYIKEALDVPLYVLDKFYDNINKFKEKINDIVS</sequence>
<comment type="caution">
    <text evidence="1">The sequence shown here is derived from an EMBL/GenBank/DDBJ whole genome shotgun (WGS) entry which is preliminary data.</text>
</comment>
<proteinExistence type="predicted"/>
<name>A0ACB9Y7N1_PLABR</name>
<gene>
    <name evidence="1" type="ORF">MKS88_003302</name>
</gene>
<accession>A0ACB9Y7N1</accession>
<dbReference type="Proteomes" id="UP001056978">
    <property type="component" value="Chromosome 10"/>
</dbReference>